<comment type="catalytic activity">
    <reaction evidence="1">
        <text>ATP + protein L-histidine = ADP + protein N-phospho-L-histidine.</text>
        <dbReference type="EC" id="2.7.13.3"/>
    </reaction>
</comment>
<dbReference type="PANTHER" id="PTHR43065:SF42">
    <property type="entry name" value="TWO-COMPONENT SENSOR PPRA"/>
    <property type="match status" value="1"/>
</dbReference>
<dbReference type="InterPro" id="IPR036890">
    <property type="entry name" value="HATPase_C_sf"/>
</dbReference>
<organism evidence="6 7">
    <name type="scientific">Candidatus Falkowbacteria bacterium CG23_combo_of_CG06-09_8_20_14_all_41_10</name>
    <dbReference type="NCBI Taxonomy" id="1974571"/>
    <lineage>
        <taxon>Bacteria</taxon>
        <taxon>Candidatus Falkowiibacteriota</taxon>
    </lineage>
</organism>
<dbReference type="PROSITE" id="PS50109">
    <property type="entry name" value="HIS_KIN"/>
    <property type="match status" value="1"/>
</dbReference>
<feature type="transmembrane region" description="Helical" evidence="4">
    <location>
        <begin position="43"/>
        <end position="63"/>
    </location>
</feature>
<dbReference type="Proteomes" id="UP000231408">
    <property type="component" value="Unassembled WGS sequence"/>
</dbReference>
<keyword evidence="4" id="KW-0812">Transmembrane</keyword>
<dbReference type="PANTHER" id="PTHR43065">
    <property type="entry name" value="SENSOR HISTIDINE KINASE"/>
    <property type="match status" value="1"/>
</dbReference>
<feature type="transmembrane region" description="Helical" evidence="4">
    <location>
        <begin position="94"/>
        <end position="112"/>
    </location>
</feature>
<feature type="transmembrane region" description="Helical" evidence="4">
    <location>
        <begin position="20"/>
        <end position="37"/>
    </location>
</feature>
<evidence type="ECO:0000256" key="4">
    <source>
        <dbReference type="SAM" id="Phobius"/>
    </source>
</evidence>
<feature type="domain" description="Histidine kinase" evidence="5">
    <location>
        <begin position="232"/>
        <end position="442"/>
    </location>
</feature>
<protein>
    <recommendedName>
        <fullName evidence="2">histidine kinase</fullName>
        <ecNumber evidence="2">2.7.13.3</ecNumber>
    </recommendedName>
</protein>
<evidence type="ECO:0000256" key="2">
    <source>
        <dbReference type="ARBA" id="ARBA00012438"/>
    </source>
</evidence>
<dbReference type="EMBL" id="PCSE01000089">
    <property type="protein sequence ID" value="PIP34400.1"/>
    <property type="molecule type" value="Genomic_DNA"/>
</dbReference>
<evidence type="ECO:0000313" key="6">
    <source>
        <dbReference type="EMBL" id="PIP34400.1"/>
    </source>
</evidence>
<dbReference type="Gene3D" id="1.10.287.130">
    <property type="match status" value="1"/>
</dbReference>
<dbReference type="EC" id="2.7.13.3" evidence="2"/>
<dbReference type="InterPro" id="IPR005467">
    <property type="entry name" value="His_kinase_dom"/>
</dbReference>
<proteinExistence type="predicted"/>
<keyword evidence="4" id="KW-0472">Membrane</keyword>
<dbReference type="Gene3D" id="3.30.565.10">
    <property type="entry name" value="Histidine kinase-like ATPase, C-terminal domain"/>
    <property type="match status" value="1"/>
</dbReference>
<dbReference type="SUPFAM" id="SSF55874">
    <property type="entry name" value="ATPase domain of HSP90 chaperone/DNA topoisomerase II/histidine kinase"/>
    <property type="match status" value="1"/>
</dbReference>
<evidence type="ECO:0000313" key="7">
    <source>
        <dbReference type="Proteomes" id="UP000231408"/>
    </source>
</evidence>
<feature type="transmembrane region" description="Helical" evidence="4">
    <location>
        <begin position="119"/>
        <end position="136"/>
    </location>
</feature>
<dbReference type="CDD" id="cd00075">
    <property type="entry name" value="HATPase"/>
    <property type="match status" value="1"/>
</dbReference>
<dbReference type="AlphaFoldDB" id="A0A2G9ZP91"/>
<dbReference type="SMART" id="SM00387">
    <property type="entry name" value="HATPase_c"/>
    <property type="match status" value="1"/>
</dbReference>
<evidence type="ECO:0000256" key="1">
    <source>
        <dbReference type="ARBA" id="ARBA00000085"/>
    </source>
</evidence>
<evidence type="ECO:0000259" key="5">
    <source>
        <dbReference type="PROSITE" id="PS50109"/>
    </source>
</evidence>
<dbReference type="InterPro" id="IPR004358">
    <property type="entry name" value="Sig_transdc_His_kin-like_C"/>
</dbReference>
<dbReference type="InterPro" id="IPR003594">
    <property type="entry name" value="HATPase_dom"/>
</dbReference>
<feature type="transmembrane region" description="Helical" evidence="4">
    <location>
        <begin position="70"/>
        <end position="88"/>
    </location>
</feature>
<reference evidence="6 7" key="1">
    <citation type="submission" date="2017-09" db="EMBL/GenBank/DDBJ databases">
        <title>Depth-based differentiation of microbial function through sediment-hosted aquifers and enrichment of novel symbionts in the deep terrestrial subsurface.</title>
        <authorList>
            <person name="Probst A.J."/>
            <person name="Ladd B."/>
            <person name="Jarett J.K."/>
            <person name="Geller-Mcgrath D.E."/>
            <person name="Sieber C.M."/>
            <person name="Emerson J.B."/>
            <person name="Anantharaman K."/>
            <person name="Thomas B.C."/>
            <person name="Malmstrom R."/>
            <person name="Stieglmeier M."/>
            <person name="Klingl A."/>
            <person name="Woyke T."/>
            <person name="Ryan C.M."/>
            <person name="Banfield J.F."/>
        </authorList>
    </citation>
    <scope>NUCLEOTIDE SEQUENCE [LARGE SCALE GENOMIC DNA]</scope>
    <source>
        <strain evidence="6">CG23_combo_of_CG06-09_8_20_14_all_41_10</strain>
    </source>
</reference>
<feature type="transmembrane region" description="Helical" evidence="4">
    <location>
        <begin position="156"/>
        <end position="173"/>
    </location>
</feature>
<dbReference type="Pfam" id="PF02518">
    <property type="entry name" value="HATPase_c"/>
    <property type="match status" value="1"/>
</dbReference>
<dbReference type="PRINTS" id="PR00344">
    <property type="entry name" value="BCTRLSENSOR"/>
</dbReference>
<accession>A0A2G9ZP91</accession>
<name>A0A2G9ZP91_9BACT</name>
<sequence length="454" mass="51546">MTEPESRREAILKKLNQGSIILSVVAGLILLIDKLHYKEAYQGLPPISILGLVLIFLLVARLNRRHHSRLAGIIFIATYWLINTGFLIHWGTNLPISIIFYALIILSAGILFGNIWGGATVILSAAAIILIASLESNHLIHPDLYWQNEMISPLDKIPEIIILGIMMIINYLYNREINKSLHRAKKLELELKAERDELEIKVEARTKELKEIQIEKMSDLYRFAEFGRLSSGIFHDLMNPLSALALNLDQVQKNNPAKSHCLENAIRASHKMEDFIVALRNQIRRQSNKRYFSLNEEIIQIIKILNHKIIKNNLHLKFSPETEIKSYGDPVKFSQVAINLISNAIDAYEDKKSKHRIINISLYHQADYIYLAVADQAGGINPDNLPKIFEPFFSTKQGPQEGLGIGLSSTKNIIAKDFAGSIKIKNDFGRGAKFIVKLSYRHDQATQSQSRPHH</sequence>
<evidence type="ECO:0000256" key="3">
    <source>
        <dbReference type="SAM" id="Coils"/>
    </source>
</evidence>
<feature type="coiled-coil region" evidence="3">
    <location>
        <begin position="177"/>
        <end position="215"/>
    </location>
</feature>
<keyword evidence="3" id="KW-0175">Coiled coil</keyword>
<dbReference type="GO" id="GO:0004673">
    <property type="term" value="F:protein histidine kinase activity"/>
    <property type="evidence" value="ECO:0007669"/>
    <property type="project" value="UniProtKB-EC"/>
</dbReference>
<keyword evidence="4" id="KW-1133">Transmembrane helix</keyword>
<gene>
    <name evidence="6" type="ORF">COX21_03130</name>
</gene>
<comment type="caution">
    <text evidence="6">The sequence shown here is derived from an EMBL/GenBank/DDBJ whole genome shotgun (WGS) entry which is preliminary data.</text>
</comment>